<keyword evidence="2 5" id="KW-0812">Transmembrane</keyword>
<evidence type="ECO:0000313" key="8">
    <source>
        <dbReference type="Proteomes" id="UP000014760"/>
    </source>
</evidence>
<dbReference type="PANTHER" id="PTHR12859:SF0">
    <property type="entry name" value="PRA1 FAMILY PROTEIN"/>
    <property type="match status" value="1"/>
</dbReference>
<dbReference type="Pfam" id="PF03208">
    <property type="entry name" value="PRA1"/>
    <property type="match status" value="1"/>
</dbReference>
<dbReference type="GO" id="GO:0016020">
    <property type="term" value="C:membrane"/>
    <property type="evidence" value="ECO:0007669"/>
    <property type="project" value="UniProtKB-SubCell"/>
</dbReference>
<comment type="similarity">
    <text evidence="5">Belongs to the PRA1 family.</text>
</comment>
<keyword evidence="8" id="KW-1185">Reference proteome</keyword>
<dbReference type="EnsemblMetazoa" id="CapteT118853">
    <property type="protein sequence ID" value="CapteP118853"/>
    <property type="gene ID" value="CapteG118853"/>
</dbReference>
<dbReference type="Proteomes" id="UP000014760">
    <property type="component" value="Unassembled WGS sequence"/>
</dbReference>
<protein>
    <recommendedName>
        <fullName evidence="5">PRA1 family protein</fullName>
    </recommendedName>
</protein>
<feature type="transmembrane region" description="Helical" evidence="5">
    <location>
        <begin position="98"/>
        <end position="117"/>
    </location>
</feature>
<dbReference type="FunCoup" id="R7U3Z4">
    <property type="interactions" value="816"/>
</dbReference>
<evidence type="ECO:0000256" key="2">
    <source>
        <dbReference type="ARBA" id="ARBA00022692"/>
    </source>
</evidence>
<evidence type="ECO:0000256" key="3">
    <source>
        <dbReference type="ARBA" id="ARBA00022989"/>
    </source>
</evidence>
<evidence type="ECO:0000256" key="4">
    <source>
        <dbReference type="ARBA" id="ARBA00023136"/>
    </source>
</evidence>
<name>R7U3Z4_CAPTE</name>
<gene>
    <name evidence="6" type="ORF">CAPTEDRAFT_118853</name>
</gene>
<dbReference type="STRING" id="283909.R7U3Z4"/>
<keyword evidence="3 5" id="KW-1133">Transmembrane helix</keyword>
<dbReference type="OrthoDB" id="18213at2759"/>
<evidence type="ECO:0000256" key="5">
    <source>
        <dbReference type="RuleBase" id="RU363107"/>
    </source>
</evidence>
<keyword evidence="4 5" id="KW-0472">Membrane</keyword>
<proteinExistence type="inferred from homology"/>
<comment type="subcellular location">
    <subcellularLocation>
        <location evidence="1 5">Membrane</location>
        <topology evidence="1 5">Multi-pass membrane protein</topology>
    </subcellularLocation>
</comment>
<accession>R7U3Z4</accession>
<feature type="transmembrane region" description="Helical" evidence="5">
    <location>
        <begin position="67"/>
        <end position="86"/>
    </location>
</feature>
<feature type="transmembrane region" description="Helical" evidence="5">
    <location>
        <begin position="123"/>
        <end position="142"/>
    </location>
</feature>
<reference evidence="8" key="1">
    <citation type="submission" date="2012-12" db="EMBL/GenBank/DDBJ databases">
        <authorList>
            <person name="Hellsten U."/>
            <person name="Grimwood J."/>
            <person name="Chapman J.A."/>
            <person name="Shapiro H."/>
            <person name="Aerts A."/>
            <person name="Otillar R.P."/>
            <person name="Terry A.Y."/>
            <person name="Boore J.L."/>
            <person name="Simakov O."/>
            <person name="Marletaz F."/>
            <person name="Cho S.-J."/>
            <person name="Edsinger-Gonzales E."/>
            <person name="Havlak P."/>
            <person name="Kuo D.-H."/>
            <person name="Larsson T."/>
            <person name="Lv J."/>
            <person name="Arendt D."/>
            <person name="Savage R."/>
            <person name="Osoegawa K."/>
            <person name="de Jong P."/>
            <person name="Lindberg D.R."/>
            <person name="Seaver E.C."/>
            <person name="Weisblat D.A."/>
            <person name="Putnam N.H."/>
            <person name="Grigoriev I.V."/>
            <person name="Rokhsar D.S."/>
        </authorList>
    </citation>
    <scope>NUCLEOTIDE SEQUENCE</scope>
    <source>
        <strain evidence="8">I ESC-2004</strain>
    </source>
</reference>
<feature type="transmembrane region" description="Helical" evidence="5">
    <location>
        <begin position="41"/>
        <end position="61"/>
    </location>
</feature>
<sequence>MDNLEIAPLRNLNDFLWTSARFQVPDVKDPTRWANRVINNLLYYQTNYFISAIIIFVLVGLLHPVQMMFGIASCVAAFSLFVYTSNNQTQFRRFKRQHPGVSMVIVCLMGYLLIYLFGSVLVFFFGIALPLAMIFVHSSLRLRNVKNKVMNKLEYVGIKRTPMGLFLEALGQEQEGGS</sequence>
<dbReference type="EMBL" id="KB305766">
    <property type="protein sequence ID" value="ELU00704.1"/>
    <property type="molecule type" value="Genomic_DNA"/>
</dbReference>
<evidence type="ECO:0000256" key="1">
    <source>
        <dbReference type="ARBA" id="ARBA00004141"/>
    </source>
</evidence>
<dbReference type="OMA" id="QIPNFKD"/>
<dbReference type="InterPro" id="IPR004895">
    <property type="entry name" value="Prenylated_rab_accept_PRA1"/>
</dbReference>
<dbReference type="PANTHER" id="PTHR12859">
    <property type="entry name" value="PRA1 PROTEIN"/>
    <property type="match status" value="1"/>
</dbReference>
<reference evidence="6 8" key="2">
    <citation type="journal article" date="2013" name="Nature">
        <title>Insights into bilaterian evolution from three spiralian genomes.</title>
        <authorList>
            <person name="Simakov O."/>
            <person name="Marletaz F."/>
            <person name="Cho S.J."/>
            <person name="Edsinger-Gonzales E."/>
            <person name="Havlak P."/>
            <person name="Hellsten U."/>
            <person name="Kuo D.H."/>
            <person name="Larsson T."/>
            <person name="Lv J."/>
            <person name="Arendt D."/>
            <person name="Savage R."/>
            <person name="Osoegawa K."/>
            <person name="de Jong P."/>
            <person name="Grimwood J."/>
            <person name="Chapman J.A."/>
            <person name="Shapiro H."/>
            <person name="Aerts A."/>
            <person name="Otillar R.P."/>
            <person name="Terry A.Y."/>
            <person name="Boore J.L."/>
            <person name="Grigoriev I.V."/>
            <person name="Lindberg D.R."/>
            <person name="Seaver E.C."/>
            <person name="Weisblat D.A."/>
            <person name="Putnam N.H."/>
            <person name="Rokhsar D.S."/>
        </authorList>
    </citation>
    <scope>NUCLEOTIDE SEQUENCE</scope>
    <source>
        <strain evidence="6 8">I ESC-2004</strain>
    </source>
</reference>
<organism evidence="6">
    <name type="scientific">Capitella teleta</name>
    <name type="common">Polychaete worm</name>
    <dbReference type="NCBI Taxonomy" id="283909"/>
    <lineage>
        <taxon>Eukaryota</taxon>
        <taxon>Metazoa</taxon>
        <taxon>Spiralia</taxon>
        <taxon>Lophotrochozoa</taxon>
        <taxon>Annelida</taxon>
        <taxon>Polychaeta</taxon>
        <taxon>Sedentaria</taxon>
        <taxon>Scolecida</taxon>
        <taxon>Capitellidae</taxon>
        <taxon>Capitella</taxon>
    </lineage>
</organism>
<reference evidence="7" key="3">
    <citation type="submission" date="2015-06" db="UniProtKB">
        <authorList>
            <consortium name="EnsemblMetazoa"/>
        </authorList>
    </citation>
    <scope>IDENTIFICATION</scope>
</reference>
<evidence type="ECO:0000313" key="7">
    <source>
        <dbReference type="EnsemblMetazoa" id="CapteP118853"/>
    </source>
</evidence>
<evidence type="ECO:0000313" key="6">
    <source>
        <dbReference type="EMBL" id="ELU00704.1"/>
    </source>
</evidence>
<dbReference type="HOGENOM" id="CLU_097683_0_0_1"/>
<dbReference type="AlphaFoldDB" id="R7U3Z4"/>
<dbReference type="EMBL" id="AMQN01001790">
    <property type="status" value="NOT_ANNOTATED_CDS"/>
    <property type="molecule type" value="Genomic_DNA"/>
</dbReference>